<evidence type="ECO:0000313" key="3">
    <source>
        <dbReference type="EMBL" id="VAW17626.1"/>
    </source>
</evidence>
<dbReference type="Pfam" id="PF00582">
    <property type="entry name" value="Usp"/>
    <property type="match status" value="1"/>
</dbReference>
<organism evidence="3">
    <name type="scientific">hydrothermal vent metagenome</name>
    <dbReference type="NCBI Taxonomy" id="652676"/>
    <lineage>
        <taxon>unclassified sequences</taxon>
        <taxon>metagenomes</taxon>
        <taxon>ecological metagenomes</taxon>
    </lineage>
</organism>
<comment type="similarity">
    <text evidence="1">Belongs to the universal stress protein A family.</text>
</comment>
<gene>
    <name evidence="3" type="ORF">MNBD_BACTEROID01-721</name>
</gene>
<dbReference type="Gene3D" id="3.40.50.620">
    <property type="entry name" value="HUPs"/>
    <property type="match status" value="2"/>
</dbReference>
<sequence length="316" mass="36273">MIKKDIQNVLVPVLFTTESQILLKQAMYFHEVFSSRITLLYVVPKASFLRRLLQPKKFNPLKAKQEALSRLTHCANVFFDEEIPNFIDIKIVGGELVTEILKMLRTHKFDLIIIKEYSKIKCLLNKLKVEAGKIVSGAECPVMIIHEKWTKTGIKEILVPIDVTQKCKNVVLWAAAISHKLKARIQIVSIVDLNINVEKSLVKKRANLIKNWITKQGIECDLAILRSAPEKMHEALLSFADQGNADLIMILTHEEFILANNYLGKFAKEVIHRSPKPVLSVVLHDKPMFNVVWDSYKYGRTERIEHLNITEDDIKN</sequence>
<dbReference type="SUPFAM" id="SSF52402">
    <property type="entry name" value="Adenine nucleotide alpha hydrolases-like"/>
    <property type="match status" value="2"/>
</dbReference>
<dbReference type="PANTHER" id="PTHR46268">
    <property type="entry name" value="STRESS RESPONSE PROTEIN NHAX"/>
    <property type="match status" value="1"/>
</dbReference>
<dbReference type="AlphaFoldDB" id="A0A3B0UDK2"/>
<evidence type="ECO:0000259" key="2">
    <source>
        <dbReference type="Pfam" id="PF00582"/>
    </source>
</evidence>
<dbReference type="InterPro" id="IPR014729">
    <property type="entry name" value="Rossmann-like_a/b/a_fold"/>
</dbReference>
<protein>
    <recommendedName>
        <fullName evidence="2">UspA domain-containing protein</fullName>
    </recommendedName>
</protein>
<dbReference type="InterPro" id="IPR006016">
    <property type="entry name" value="UspA"/>
</dbReference>
<dbReference type="CDD" id="cd00293">
    <property type="entry name" value="USP-like"/>
    <property type="match status" value="2"/>
</dbReference>
<dbReference type="PANTHER" id="PTHR46268:SF6">
    <property type="entry name" value="UNIVERSAL STRESS PROTEIN UP12"/>
    <property type="match status" value="1"/>
</dbReference>
<name>A0A3B0UDK2_9ZZZZ</name>
<feature type="domain" description="UspA" evidence="2">
    <location>
        <begin position="7"/>
        <end position="146"/>
    </location>
</feature>
<dbReference type="EMBL" id="UOEP01000076">
    <property type="protein sequence ID" value="VAW17626.1"/>
    <property type="molecule type" value="Genomic_DNA"/>
</dbReference>
<proteinExistence type="inferred from homology"/>
<reference evidence="3" key="1">
    <citation type="submission" date="2018-06" db="EMBL/GenBank/DDBJ databases">
        <authorList>
            <person name="Zhirakovskaya E."/>
        </authorList>
    </citation>
    <scope>NUCLEOTIDE SEQUENCE</scope>
</reference>
<evidence type="ECO:0000256" key="1">
    <source>
        <dbReference type="ARBA" id="ARBA00008791"/>
    </source>
</evidence>
<accession>A0A3B0UDK2</accession>